<dbReference type="SUPFAM" id="SSF48452">
    <property type="entry name" value="TPR-like"/>
    <property type="match status" value="2"/>
</dbReference>
<evidence type="ECO:0000256" key="7">
    <source>
        <dbReference type="ARBA" id="ARBA00023128"/>
    </source>
</evidence>
<dbReference type="Gene3D" id="1.25.40.10">
    <property type="entry name" value="Tetratricopeptide repeat domain"/>
    <property type="match status" value="2"/>
</dbReference>
<feature type="region of interest" description="Disordered" evidence="11">
    <location>
        <begin position="32"/>
        <end position="90"/>
    </location>
</feature>
<keyword evidence="3" id="KW-0677">Repeat</keyword>
<accession>A0A9W7A477</accession>
<dbReference type="GO" id="GO:0045039">
    <property type="term" value="P:protein insertion into mitochondrial inner membrane"/>
    <property type="evidence" value="ECO:0007669"/>
    <property type="project" value="TreeGrafter"/>
</dbReference>
<evidence type="ECO:0000256" key="10">
    <source>
        <dbReference type="PROSITE-ProRule" id="PRU00339"/>
    </source>
</evidence>
<evidence type="ECO:0000256" key="4">
    <source>
        <dbReference type="ARBA" id="ARBA00022787"/>
    </source>
</evidence>
<evidence type="ECO:0000256" key="2">
    <source>
        <dbReference type="ARBA" id="ARBA00022692"/>
    </source>
</evidence>
<dbReference type="GO" id="GO:0005741">
    <property type="term" value="C:mitochondrial outer membrane"/>
    <property type="evidence" value="ECO:0007669"/>
    <property type="project" value="UniProtKB-SubCell"/>
</dbReference>
<evidence type="ECO:0000256" key="9">
    <source>
        <dbReference type="ARBA" id="ARBA00038030"/>
    </source>
</evidence>
<dbReference type="PANTHER" id="PTHR46208">
    <property type="entry name" value="MITOCHONDRIAL IMPORT RECEPTOR SUBUNIT TOM70"/>
    <property type="match status" value="1"/>
</dbReference>
<evidence type="ECO:0000256" key="11">
    <source>
        <dbReference type="SAM" id="MobiDB-lite"/>
    </source>
</evidence>
<dbReference type="GO" id="GO:0030943">
    <property type="term" value="F:mitochondrion targeting sequence binding"/>
    <property type="evidence" value="ECO:0007669"/>
    <property type="project" value="TreeGrafter"/>
</dbReference>
<comment type="subcellular location">
    <subcellularLocation>
        <location evidence="1">Mitochondrion outer membrane</location>
        <topology evidence="1">Single-pass membrane protein</topology>
    </subcellularLocation>
</comment>
<comment type="similarity">
    <text evidence="9">Belongs to the Tom70 family.</text>
</comment>
<keyword evidence="6" id="KW-1133">Transmembrane helix</keyword>
<dbReference type="SMART" id="SM00028">
    <property type="entry name" value="TPR"/>
    <property type="match status" value="8"/>
</dbReference>
<reference evidence="12" key="1">
    <citation type="submission" date="2022-07" db="EMBL/GenBank/DDBJ databases">
        <title>Genome analysis of Parmales, a sister group of diatoms, reveals the evolutionary specialization of diatoms from phago-mixotrophs to photoautotrophs.</title>
        <authorList>
            <person name="Ban H."/>
            <person name="Sato S."/>
            <person name="Yoshikawa S."/>
            <person name="Kazumasa Y."/>
            <person name="Nakamura Y."/>
            <person name="Ichinomiya M."/>
            <person name="Saitoh K."/>
            <person name="Sato N."/>
            <person name="Blanc-Mathieu R."/>
            <person name="Endo H."/>
            <person name="Kuwata A."/>
            <person name="Ogata H."/>
        </authorList>
    </citation>
    <scope>NUCLEOTIDE SEQUENCE</scope>
</reference>
<dbReference type="OrthoDB" id="2942533at2759"/>
<keyword evidence="8" id="KW-0472">Membrane</keyword>
<keyword evidence="7" id="KW-0496">Mitochondrion</keyword>
<evidence type="ECO:0000256" key="6">
    <source>
        <dbReference type="ARBA" id="ARBA00022989"/>
    </source>
</evidence>
<feature type="repeat" description="TPR" evidence="10">
    <location>
        <begin position="421"/>
        <end position="454"/>
    </location>
</feature>
<evidence type="ECO:0000256" key="1">
    <source>
        <dbReference type="ARBA" id="ARBA00004572"/>
    </source>
</evidence>
<dbReference type="PANTHER" id="PTHR46208:SF1">
    <property type="entry name" value="MITOCHONDRIAL IMPORT RECEPTOR SUBUNIT TOM70"/>
    <property type="match status" value="1"/>
</dbReference>
<keyword evidence="13" id="KW-1185">Reference proteome</keyword>
<protein>
    <recommendedName>
        <fullName evidence="14">Mitochondrial import receptor subunit TOM70</fullName>
    </recommendedName>
</protein>
<dbReference type="InterPro" id="IPR019734">
    <property type="entry name" value="TPR_rpt"/>
</dbReference>
<evidence type="ECO:0008006" key="14">
    <source>
        <dbReference type="Google" id="ProtNLM"/>
    </source>
</evidence>
<proteinExistence type="inferred from homology"/>
<evidence type="ECO:0000256" key="5">
    <source>
        <dbReference type="ARBA" id="ARBA00022803"/>
    </source>
</evidence>
<gene>
    <name evidence="12" type="ORF">TrRE_jg9841</name>
</gene>
<feature type="compositionally biased region" description="Pro residues" evidence="11">
    <location>
        <begin position="40"/>
        <end position="55"/>
    </location>
</feature>
<sequence length="630" mass="69807">MEPKHQKIALACVVLASVVGLLVVMNRKSVEDDVSDLPPIDDPPPPAQSQAPPVPEAGKVVDEGAAKKDTPKTSNTNKKKGGNGDRSEKLRLTKILEESDKEGKKLFKAGKYIEAADAFGKAIEASRQISGLEKQLVTLLNNRSAMYEKAGMVDLALEDCASVLELEVAHEKARKKRARIFESLMEFKKALTELCAIQLDFMHKNKASLMRGIPLNPPVEQKKMEDLCEACLPAATRDAEQMRDEWQKKRVKEGKNHSLPAKHTVGMLMESFSSCSVWRSEAEADLDLGALALELARDVAGAERADLLFRRGRRNAFEAKYDDAFADFRLAEDLAEKESLQGEMKSYPQLLEWLGVCKHLSYDLTGAIVAYEKCIEATDKNDSNKQAELRVKCAGIKMDAGEIEVADGWFTKALEINPDFPDALLHRSNLYMLKRDLESAKKDIEKCLKVKPDFLAAQLRQATLAMHLDQPDQALSCLELADTLCPKNSDVQVYRGELFFTMGKVDEALKCFEKGMEYDPSNPNAYVNAALAIMNIPAVVGSPPDTGRACDLLEKGLEIDPQFQGAYIHLGQLKLTLAKDIEECVPVIDLYKEGLCQCRTKDEMADLLKMLIMAEAQYDAAKLLGMTTMG</sequence>
<feature type="repeat" description="TPR" evidence="10">
    <location>
        <begin position="489"/>
        <end position="522"/>
    </location>
</feature>
<organism evidence="12 13">
    <name type="scientific">Triparma retinervis</name>
    <dbReference type="NCBI Taxonomy" id="2557542"/>
    <lineage>
        <taxon>Eukaryota</taxon>
        <taxon>Sar</taxon>
        <taxon>Stramenopiles</taxon>
        <taxon>Ochrophyta</taxon>
        <taxon>Bolidophyceae</taxon>
        <taxon>Parmales</taxon>
        <taxon>Triparmaceae</taxon>
        <taxon>Triparma</taxon>
    </lineage>
</organism>
<dbReference type="PROSITE" id="PS50005">
    <property type="entry name" value="TPR"/>
    <property type="match status" value="2"/>
</dbReference>
<evidence type="ECO:0000256" key="8">
    <source>
        <dbReference type="ARBA" id="ARBA00023136"/>
    </source>
</evidence>
<evidence type="ECO:0000313" key="12">
    <source>
        <dbReference type="EMBL" id="GMH65489.1"/>
    </source>
</evidence>
<dbReference type="GO" id="GO:0008320">
    <property type="term" value="F:protein transmembrane transporter activity"/>
    <property type="evidence" value="ECO:0007669"/>
    <property type="project" value="TreeGrafter"/>
</dbReference>
<dbReference type="Pfam" id="PF13181">
    <property type="entry name" value="TPR_8"/>
    <property type="match status" value="1"/>
</dbReference>
<feature type="compositionally biased region" description="Basic and acidic residues" evidence="11">
    <location>
        <begin position="59"/>
        <end position="71"/>
    </location>
</feature>
<evidence type="ECO:0000313" key="13">
    <source>
        <dbReference type="Proteomes" id="UP001165082"/>
    </source>
</evidence>
<comment type="caution">
    <text evidence="12">The sequence shown here is derived from an EMBL/GenBank/DDBJ whole genome shotgun (WGS) entry which is preliminary data.</text>
</comment>
<name>A0A9W7A477_9STRA</name>
<dbReference type="Pfam" id="PF13414">
    <property type="entry name" value="TPR_11"/>
    <property type="match status" value="1"/>
</dbReference>
<evidence type="ECO:0000256" key="3">
    <source>
        <dbReference type="ARBA" id="ARBA00022737"/>
    </source>
</evidence>
<keyword evidence="2" id="KW-0812">Transmembrane</keyword>
<keyword evidence="4" id="KW-1000">Mitochondrion outer membrane</keyword>
<dbReference type="GO" id="GO:0030150">
    <property type="term" value="P:protein import into mitochondrial matrix"/>
    <property type="evidence" value="ECO:0007669"/>
    <property type="project" value="TreeGrafter"/>
</dbReference>
<dbReference type="InterPro" id="IPR011990">
    <property type="entry name" value="TPR-like_helical_dom_sf"/>
</dbReference>
<dbReference type="AlphaFoldDB" id="A0A9W7A477"/>
<dbReference type="EMBL" id="BRXZ01003956">
    <property type="protein sequence ID" value="GMH65489.1"/>
    <property type="molecule type" value="Genomic_DNA"/>
</dbReference>
<keyword evidence="5 10" id="KW-0802">TPR repeat</keyword>
<dbReference type="Proteomes" id="UP001165082">
    <property type="component" value="Unassembled WGS sequence"/>
</dbReference>